<dbReference type="Proteomes" id="UP001595075">
    <property type="component" value="Unassembled WGS sequence"/>
</dbReference>
<proteinExistence type="predicted"/>
<dbReference type="PANTHER" id="PTHR33112">
    <property type="entry name" value="DOMAIN PROTEIN, PUTATIVE-RELATED"/>
    <property type="match status" value="1"/>
</dbReference>
<reference evidence="2 3" key="1">
    <citation type="journal article" date="2024" name="Commun. Biol.">
        <title>Comparative genomic analysis of thermophilic fungi reveals convergent evolutionary adaptations and gene losses.</title>
        <authorList>
            <person name="Steindorff A.S."/>
            <person name="Aguilar-Pontes M.V."/>
            <person name="Robinson A.J."/>
            <person name="Andreopoulos B."/>
            <person name="LaButti K."/>
            <person name="Kuo A."/>
            <person name="Mondo S."/>
            <person name="Riley R."/>
            <person name="Otillar R."/>
            <person name="Haridas S."/>
            <person name="Lipzen A."/>
            <person name="Grimwood J."/>
            <person name="Schmutz J."/>
            <person name="Clum A."/>
            <person name="Reid I.D."/>
            <person name="Moisan M.C."/>
            <person name="Butler G."/>
            <person name="Nguyen T.T.M."/>
            <person name="Dewar K."/>
            <person name="Conant G."/>
            <person name="Drula E."/>
            <person name="Henrissat B."/>
            <person name="Hansel C."/>
            <person name="Singer S."/>
            <person name="Hutchinson M.I."/>
            <person name="de Vries R.P."/>
            <person name="Natvig D.O."/>
            <person name="Powell A.J."/>
            <person name="Tsang A."/>
            <person name="Grigoriev I.V."/>
        </authorList>
    </citation>
    <scope>NUCLEOTIDE SEQUENCE [LARGE SCALE GENOMIC DNA]</scope>
    <source>
        <strain evidence="2 3">CBS 494.80</strain>
    </source>
</reference>
<organism evidence="2 3">
    <name type="scientific">Oculimacula yallundae</name>
    <dbReference type="NCBI Taxonomy" id="86028"/>
    <lineage>
        <taxon>Eukaryota</taxon>
        <taxon>Fungi</taxon>
        <taxon>Dikarya</taxon>
        <taxon>Ascomycota</taxon>
        <taxon>Pezizomycotina</taxon>
        <taxon>Leotiomycetes</taxon>
        <taxon>Helotiales</taxon>
        <taxon>Ploettnerulaceae</taxon>
        <taxon>Oculimacula</taxon>
    </lineage>
</organism>
<keyword evidence="3" id="KW-1185">Reference proteome</keyword>
<dbReference type="Pfam" id="PF06985">
    <property type="entry name" value="HET"/>
    <property type="match status" value="1"/>
</dbReference>
<accession>A0ABR4C1M7</accession>
<comment type="caution">
    <text evidence="2">The sequence shown here is derived from an EMBL/GenBank/DDBJ whole genome shotgun (WGS) entry which is preliminary data.</text>
</comment>
<evidence type="ECO:0000313" key="3">
    <source>
        <dbReference type="Proteomes" id="UP001595075"/>
    </source>
</evidence>
<name>A0ABR4C1M7_9HELO</name>
<feature type="domain" description="Heterokaryon incompatibility" evidence="1">
    <location>
        <begin position="2"/>
        <end position="103"/>
    </location>
</feature>
<gene>
    <name evidence="2" type="ORF">VTL71DRAFT_5216</name>
</gene>
<dbReference type="EMBL" id="JAZHXI010000015">
    <property type="protein sequence ID" value="KAL2063411.1"/>
    <property type="molecule type" value="Genomic_DNA"/>
</dbReference>
<dbReference type="InterPro" id="IPR010730">
    <property type="entry name" value="HET"/>
</dbReference>
<evidence type="ECO:0000259" key="1">
    <source>
        <dbReference type="Pfam" id="PF06985"/>
    </source>
</evidence>
<dbReference type="PANTHER" id="PTHR33112:SF10">
    <property type="entry name" value="TOL"/>
    <property type="match status" value="1"/>
</dbReference>
<evidence type="ECO:0000313" key="2">
    <source>
        <dbReference type="EMBL" id="KAL2063411.1"/>
    </source>
</evidence>
<sequence length="217" mass="24473">MLGRRYLWIDMLCIIQDSKEDWQCEAALMGEVYRNGYCNLSAIAAEDGSVGIIFERQVAPTTVRAVVCTSEDREAKDVLLCDPRSWYAAIDRSPLLARGWVCQVRLSSLRNVHFGRGKIFWKCASLVACEDFPDGTPHWQGRYHHKHYVKLTGAELLRTRSASNTAELSPDEPSHPLSLWFHVVEWYSTCHLTFDSDKLVAIGGMAAASHHIFSANT</sequence>
<protein>
    <recommendedName>
        <fullName evidence="1">Heterokaryon incompatibility domain-containing protein</fullName>
    </recommendedName>
</protein>